<dbReference type="RefSeq" id="WP_128467591.1">
    <property type="nucleotide sequence ID" value="NZ_CP035108.1"/>
</dbReference>
<feature type="transmembrane region" description="Helical" evidence="1">
    <location>
        <begin position="246"/>
        <end position="263"/>
    </location>
</feature>
<accession>A0A410K1F9</accession>
<keyword evidence="1" id="KW-1133">Transmembrane helix</keyword>
<evidence type="ECO:0008006" key="6">
    <source>
        <dbReference type="Google" id="ProtNLM"/>
    </source>
</evidence>
<feature type="transmembrane region" description="Helical" evidence="1">
    <location>
        <begin position="16"/>
        <end position="36"/>
    </location>
</feature>
<dbReference type="Gene3D" id="3.40.1380.40">
    <property type="match status" value="1"/>
</dbReference>
<feature type="transmembrane region" description="Helical" evidence="1">
    <location>
        <begin position="223"/>
        <end position="240"/>
    </location>
</feature>
<keyword evidence="1" id="KW-0812">Transmembrane</keyword>
<gene>
    <name evidence="4" type="ORF">EP073_12975</name>
</gene>
<dbReference type="Pfam" id="PF02516">
    <property type="entry name" value="STT3"/>
    <property type="match status" value="1"/>
</dbReference>
<organism evidence="4 5">
    <name type="scientific">Geovibrio thiophilus</name>
    <dbReference type="NCBI Taxonomy" id="139438"/>
    <lineage>
        <taxon>Bacteria</taxon>
        <taxon>Pseudomonadati</taxon>
        <taxon>Deferribacterota</taxon>
        <taxon>Deferribacteres</taxon>
        <taxon>Deferribacterales</taxon>
        <taxon>Geovibrionaceae</taxon>
        <taxon>Geovibrio</taxon>
    </lineage>
</organism>
<dbReference type="InterPro" id="IPR048307">
    <property type="entry name" value="STT3_N"/>
</dbReference>
<feature type="transmembrane region" description="Helical" evidence="1">
    <location>
        <begin position="119"/>
        <end position="137"/>
    </location>
</feature>
<dbReference type="InterPro" id="IPR048999">
    <property type="entry name" value="STT3-PglB_core"/>
</dbReference>
<dbReference type="Pfam" id="PF21436">
    <property type="entry name" value="STT3-PglB_core"/>
    <property type="match status" value="1"/>
</dbReference>
<dbReference type="OrthoDB" id="9796223at2"/>
<feature type="domain" description="Oligosaccharyl transferase STT3 N-terminal" evidence="2">
    <location>
        <begin position="56"/>
        <end position="263"/>
    </location>
</feature>
<proteinExistence type="predicted"/>
<dbReference type="Proteomes" id="UP000287502">
    <property type="component" value="Chromosome"/>
</dbReference>
<evidence type="ECO:0000256" key="1">
    <source>
        <dbReference type="SAM" id="Phobius"/>
    </source>
</evidence>
<dbReference type="AlphaFoldDB" id="A0A410K1F9"/>
<feature type="transmembrane region" description="Helical" evidence="1">
    <location>
        <begin position="143"/>
        <end position="162"/>
    </location>
</feature>
<evidence type="ECO:0000259" key="2">
    <source>
        <dbReference type="Pfam" id="PF02516"/>
    </source>
</evidence>
<protein>
    <recommendedName>
        <fullName evidence="6">Peptide transporter</fullName>
    </recommendedName>
</protein>
<feature type="transmembrane region" description="Helical" evidence="1">
    <location>
        <begin position="383"/>
        <end position="401"/>
    </location>
</feature>
<evidence type="ECO:0000313" key="5">
    <source>
        <dbReference type="Proteomes" id="UP000287502"/>
    </source>
</evidence>
<feature type="transmembrane region" description="Helical" evidence="1">
    <location>
        <begin position="351"/>
        <end position="371"/>
    </location>
</feature>
<keyword evidence="1" id="KW-0472">Membrane</keyword>
<feature type="domain" description="STT3/PglB/AglB core" evidence="3">
    <location>
        <begin position="432"/>
        <end position="488"/>
    </location>
</feature>
<evidence type="ECO:0000313" key="4">
    <source>
        <dbReference type="EMBL" id="QAR34286.1"/>
    </source>
</evidence>
<evidence type="ECO:0000259" key="3">
    <source>
        <dbReference type="Pfam" id="PF21436"/>
    </source>
</evidence>
<name>A0A410K1F9_9BACT</name>
<dbReference type="GO" id="GO:0016020">
    <property type="term" value="C:membrane"/>
    <property type="evidence" value="ECO:0007669"/>
    <property type="project" value="InterPro"/>
</dbReference>
<feature type="transmembrane region" description="Helical" evidence="1">
    <location>
        <begin position="174"/>
        <end position="192"/>
    </location>
</feature>
<feature type="transmembrane region" description="Helical" evidence="1">
    <location>
        <begin position="311"/>
        <end position="331"/>
    </location>
</feature>
<sequence>MKIDIDFFKGGAAKGLGITAIALALVFVVSAGLRYIQLERWREHREYYFVDKMPQMTTLDSYKWLRYADEYKKGSYYPSDDDRLMFYPDVKPKHEKIPMLSWLIAKLSVFSDGNTYRTAVYLLPFLASLFIIPLGMYFYFTGIIPAGIAGGIAGSLGITYLVRSSIGRVDTDSMNLFFPFLSSLFILLAVEGKSSGRLFVHSALAGLSMWLFHWWYEHPGITLAYLGVFVLSLLVSRVNIRNAAVAVLLFVLFANPLHIYSGIHHIFDFIKVYITPTGSIVAGFPDVYATITEAKRTEIGRVLVTLTPVKLLSIAGLAFFVICGIFNFRKMLPLAPVFVLGLLVFKSSNRFGMFLAPFAGIGIGYAIFLLGKAVEDRIRVREQIKTAALVCVTAAFMLLTYKSSFDFNPSPSIEVGIYKQIKELKKAAPSDAVIYSWWDYGLAYEYAGFTTFHDGMTQRTPKTYYIAKSLSSDNQEELYNTLAFLAAEGKTGIDRMLSEGKTPQDISAAAANNSLPVEDDKHVVLFTKDMLYKIGAISQLGTWDFETGKYTPFAVVNMRCTQKEGDVIICGEDRINLTTGLVNDALPLKSHTVTVNGKVFNSRKFPYSQGVHLVESRWESGFTDFMILDDKAFRSNLVQMFVIGNVDSSRFTEIFNAVPFMRAFVVNGR</sequence>
<keyword evidence="5" id="KW-1185">Reference proteome</keyword>
<dbReference type="KEGG" id="gtl:EP073_12975"/>
<reference evidence="4 5" key="1">
    <citation type="submission" date="2019-01" db="EMBL/GenBank/DDBJ databases">
        <title>Geovibrio thiophilus DSM 11263, complete genome.</title>
        <authorList>
            <person name="Spring S."/>
            <person name="Bunk B."/>
            <person name="Sproer C."/>
        </authorList>
    </citation>
    <scope>NUCLEOTIDE SEQUENCE [LARGE SCALE GENOMIC DNA]</scope>
    <source>
        <strain evidence="4 5">DSM 11263</strain>
    </source>
</reference>
<dbReference type="EMBL" id="CP035108">
    <property type="protein sequence ID" value="QAR34286.1"/>
    <property type="molecule type" value="Genomic_DNA"/>
</dbReference>